<keyword evidence="5 6" id="KW-0472">Membrane</keyword>
<dbReference type="GO" id="GO:0015171">
    <property type="term" value="F:amino acid transmembrane transporter activity"/>
    <property type="evidence" value="ECO:0007669"/>
    <property type="project" value="TreeGrafter"/>
</dbReference>
<dbReference type="PIRSF" id="PIRSF006324">
    <property type="entry name" value="LeuE"/>
    <property type="match status" value="1"/>
</dbReference>
<comment type="caution">
    <text evidence="7">The sequence shown here is derived from an EMBL/GenBank/DDBJ whole genome shotgun (WGS) entry which is preliminary data.</text>
</comment>
<keyword evidence="2" id="KW-1003">Cell membrane</keyword>
<dbReference type="Pfam" id="PF01810">
    <property type="entry name" value="LysE"/>
    <property type="match status" value="1"/>
</dbReference>
<reference evidence="7 8" key="1">
    <citation type="submission" date="2016-08" db="EMBL/GenBank/DDBJ databases">
        <title>Genome sequencing of Paenibacillus sp. TI45-13ar, isolated from Korean traditional nuruk.</title>
        <authorList>
            <person name="Kim S.-J."/>
        </authorList>
    </citation>
    <scope>NUCLEOTIDE SEQUENCE [LARGE SCALE GENOMIC DNA]</scope>
    <source>
        <strain evidence="7 8">TI45-13ar</strain>
    </source>
</reference>
<keyword evidence="3 6" id="KW-0812">Transmembrane</keyword>
<sequence>MISFGTMIAFAAVALGMVCAPGPNMIYLISRSVTQGKLAGMISLFGVMLAFVVYIVATMMGLSALFLTVPILYSMIKWAGAVYLLWLAWKAIRPGSGSDRNILEPQSLAIESPKKLFIMGFMTNLLNPKAAVLYVSLLPQFIDPARGSVLMQSATLGLLQISISFIVNLLIILVASQVVSWFGKRPIWMSIQRWVMASVLTALAARMAFDRK</sequence>
<dbReference type="InterPro" id="IPR001123">
    <property type="entry name" value="LeuE-type"/>
</dbReference>
<gene>
    <name evidence="7" type="ORF">PTI45_04432</name>
</gene>
<dbReference type="PATRIC" id="fig|1886670.3.peg.4463"/>
<evidence type="ECO:0000256" key="4">
    <source>
        <dbReference type="ARBA" id="ARBA00022989"/>
    </source>
</evidence>
<keyword evidence="4 6" id="KW-1133">Transmembrane helix</keyword>
<comment type="subcellular location">
    <subcellularLocation>
        <location evidence="1">Cell membrane</location>
        <topology evidence="1">Multi-pass membrane protein</topology>
    </subcellularLocation>
</comment>
<feature type="transmembrane region" description="Helical" evidence="6">
    <location>
        <begin position="191"/>
        <end position="209"/>
    </location>
</feature>
<evidence type="ECO:0000256" key="5">
    <source>
        <dbReference type="ARBA" id="ARBA00023136"/>
    </source>
</evidence>
<evidence type="ECO:0000256" key="6">
    <source>
        <dbReference type="SAM" id="Phobius"/>
    </source>
</evidence>
<dbReference type="STRING" id="1886670.PTI45_04432"/>
<accession>A0A1E3KYE8</accession>
<feature type="transmembrane region" description="Helical" evidence="6">
    <location>
        <begin position="71"/>
        <end position="89"/>
    </location>
</feature>
<feature type="transmembrane region" description="Helical" evidence="6">
    <location>
        <begin position="116"/>
        <end position="137"/>
    </location>
</feature>
<organism evidence="7 8">
    <name type="scientific">Paenibacillus nuruki</name>
    <dbReference type="NCBI Taxonomy" id="1886670"/>
    <lineage>
        <taxon>Bacteria</taxon>
        <taxon>Bacillati</taxon>
        <taxon>Bacillota</taxon>
        <taxon>Bacilli</taxon>
        <taxon>Bacillales</taxon>
        <taxon>Paenibacillaceae</taxon>
        <taxon>Paenibacillus</taxon>
    </lineage>
</organism>
<keyword evidence="8" id="KW-1185">Reference proteome</keyword>
<dbReference type="Proteomes" id="UP000094578">
    <property type="component" value="Unassembled WGS sequence"/>
</dbReference>
<evidence type="ECO:0000313" key="8">
    <source>
        <dbReference type="Proteomes" id="UP000094578"/>
    </source>
</evidence>
<feature type="transmembrane region" description="Helical" evidence="6">
    <location>
        <begin position="157"/>
        <end position="179"/>
    </location>
</feature>
<name>A0A1E3KYE8_9BACL</name>
<dbReference type="PANTHER" id="PTHR30086">
    <property type="entry name" value="ARGININE EXPORTER PROTEIN ARGO"/>
    <property type="match status" value="1"/>
</dbReference>
<evidence type="ECO:0000256" key="3">
    <source>
        <dbReference type="ARBA" id="ARBA00022692"/>
    </source>
</evidence>
<dbReference type="AlphaFoldDB" id="A0A1E3KYE8"/>
<evidence type="ECO:0000256" key="1">
    <source>
        <dbReference type="ARBA" id="ARBA00004651"/>
    </source>
</evidence>
<feature type="transmembrane region" description="Helical" evidence="6">
    <location>
        <begin position="6"/>
        <end position="29"/>
    </location>
</feature>
<dbReference type="GO" id="GO:0005886">
    <property type="term" value="C:plasma membrane"/>
    <property type="evidence" value="ECO:0007669"/>
    <property type="project" value="UniProtKB-SubCell"/>
</dbReference>
<evidence type="ECO:0000256" key="2">
    <source>
        <dbReference type="ARBA" id="ARBA00022475"/>
    </source>
</evidence>
<dbReference type="EMBL" id="MDER01000086">
    <property type="protein sequence ID" value="ODP26592.1"/>
    <property type="molecule type" value="Genomic_DNA"/>
</dbReference>
<feature type="transmembrane region" description="Helical" evidence="6">
    <location>
        <begin position="41"/>
        <end position="65"/>
    </location>
</feature>
<dbReference type="PANTHER" id="PTHR30086:SF20">
    <property type="entry name" value="ARGININE EXPORTER PROTEIN ARGO-RELATED"/>
    <property type="match status" value="1"/>
</dbReference>
<evidence type="ECO:0000313" key="7">
    <source>
        <dbReference type="EMBL" id="ODP26592.1"/>
    </source>
</evidence>
<protein>
    <submittedName>
        <fullName evidence="7">Cysteine/O-acetylserine efflux protein</fullName>
    </submittedName>
</protein>
<dbReference type="RefSeq" id="WP_069329723.1">
    <property type="nucleotide sequence ID" value="NZ_MDER01000086.1"/>
</dbReference>
<proteinExistence type="predicted"/>